<dbReference type="AlphaFoldDB" id="A0A3G9G3G1"/>
<reference evidence="3" key="1">
    <citation type="journal article" date="2017" name="Biotechnol. Biofuels">
        <title>Evaluation of environmental bacterial communities as a factor affecting the growth of duckweed Lemna minor.</title>
        <authorList>
            <person name="Ishizawa H."/>
            <person name="Kuroda M."/>
            <person name="Morikawa M."/>
            <person name="Ike M."/>
        </authorList>
    </citation>
    <scope>NUCLEOTIDE SEQUENCE [LARGE SCALE GENOMIC DNA]</scope>
    <source>
        <strain evidence="3">M6</strain>
    </source>
</reference>
<dbReference type="EMBL" id="AP018827">
    <property type="protein sequence ID" value="BBF79593.1"/>
    <property type="molecule type" value="Genomic_DNA"/>
</dbReference>
<accession>A0A3G9G3G1</accession>
<feature type="region of interest" description="Disordered" evidence="1">
    <location>
        <begin position="1"/>
        <end position="58"/>
    </location>
</feature>
<evidence type="ECO:0000256" key="1">
    <source>
        <dbReference type="SAM" id="MobiDB-lite"/>
    </source>
</evidence>
<name>A0A3G9G3G1_9CAUL</name>
<feature type="compositionally biased region" description="Polar residues" evidence="1">
    <location>
        <begin position="49"/>
        <end position="58"/>
    </location>
</feature>
<organism evidence="2 3">
    <name type="scientific">Asticcacaulis excentricus</name>
    <dbReference type="NCBI Taxonomy" id="78587"/>
    <lineage>
        <taxon>Bacteria</taxon>
        <taxon>Pseudomonadati</taxon>
        <taxon>Pseudomonadota</taxon>
        <taxon>Alphaproteobacteria</taxon>
        <taxon>Caulobacterales</taxon>
        <taxon>Caulobacteraceae</taxon>
        <taxon>Asticcacaulis</taxon>
    </lineage>
</organism>
<proteinExistence type="predicted"/>
<evidence type="ECO:0000313" key="3">
    <source>
        <dbReference type="Proteomes" id="UP000278756"/>
    </source>
</evidence>
<sequence>MAHAGPRKKAKLGLRPFYTASSGLTMPFRDDRSQNATQKKSGPPFPESRSCSSNRIRS</sequence>
<feature type="compositionally biased region" description="Basic residues" evidence="1">
    <location>
        <begin position="1"/>
        <end position="12"/>
    </location>
</feature>
<reference evidence="3" key="2">
    <citation type="journal article" date="2017" name="Plant Physiol. Biochem.">
        <title>Differential oxidative and antioxidative response of duckweed Lemna minor toward plant growth promoting/inhibiting bacteria.</title>
        <authorList>
            <person name="Ishizawa H."/>
            <person name="Kuroda M."/>
            <person name="Morikawa M."/>
            <person name="Ike M."/>
        </authorList>
    </citation>
    <scope>NUCLEOTIDE SEQUENCE [LARGE SCALE GENOMIC DNA]</scope>
    <source>
        <strain evidence="3">M6</strain>
    </source>
</reference>
<evidence type="ECO:0000313" key="2">
    <source>
        <dbReference type="EMBL" id="BBF79593.1"/>
    </source>
</evidence>
<protein>
    <submittedName>
        <fullName evidence="2">Uncharacterized protein</fullName>
    </submittedName>
</protein>
<dbReference type="Proteomes" id="UP000278756">
    <property type="component" value="Chromosome 1"/>
</dbReference>
<gene>
    <name evidence="2" type="ORF">EM6_0162</name>
</gene>